<keyword evidence="2" id="KW-0378">Hydrolase</keyword>
<accession>A0AAV0BLC2</accession>
<reference evidence="2" key="1">
    <citation type="submission" date="2022-06" db="EMBL/GenBank/DDBJ databases">
        <authorList>
            <consortium name="SYNGENTA / RWTH Aachen University"/>
        </authorList>
    </citation>
    <scope>NUCLEOTIDE SEQUENCE</scope>
</reference>
<dbReference type="EMBL" id="CALTRL010005845">
    <property type="protein sequence ID" value="CAH7687242.1"/>
    <property type="molecule type" value="Genomic_DNA"/>
</dbReference>
<feature type="domain" description="Phosphoribulokinase/uridine kinase" evidence="1">
    <location>
        <begin position="28"/>
        <end position="222"/>
    </location>
</feature>
<sequence length="228" mass="25481">MRKRYIDYSTHHERISNPDQTKSKRFLVGLTGIPGSGKTTLADRLVKSINDQAGSNVSTIISLDGCRSALDMFEDPAEAHRRRGAPFTFDSQAYCNYLEDLLNRSDPPPAPSFSHTLKDPVKDSIPILPNNSIIILEGLYTLLDDGDVWRKASSLVHLGVLIETPIEIARQRLIQRHVLSGICKNLDQASSRADFNDLPNGKFLMDHMRKPDLIVQSVQDNSMVLQCP</sequence>
<dbReference type="SUPFAM" id="SSF52540">
    <property type="entry name" value="P-loop containing nucleoside triphosphate hydrolases"/>
    <property type="match status" value="1"/>
</dbReference>
<evidence type="ECO:0000313" key="3">
    <source>
        <dbReference type="Proteomes" id="UP001153365"/>
    </source>
</evidence>
<dbReference type="Gene3D" id="3.40.50.300">
    <property type="entry name" value="P-loop containing nucleotide triphosphate hydrolases"/>
    <property type="match status" value="1"/>
</dbReference>
<protein>
    <submittedName>
        <fullName evidence="2">P-loop containing nucleoside triphosphate hydrolase protein</fullName>
    </submittedName>
</protein>
<dbReference type="InterPro" id="IPR006083">
    <property type="entry name" value="PRK/URK"/>
</dbReference>
<proteinExistence type="predicted"/>
<evidence type="ECO:0000259" key="1">
    <source>
        <dbReference type="Pfam" id="PF00485"/>
    </source>
</evidence>
<dbReference type="Pfam" id="PF00485">
    <property type="entry name" value="PRK"/>
    <property type="match status" value="1"/>
</dbReference>
<keyword evidence="3" id="KW-1185">Reference proteome</keyword>
<evidence type="ECO:0000313" key="2">
    <source>
        <dbReference type="EMBL" id="CAH7687242.1"/>
    </source>
</evidence>
<gene>
    <name evidence="2" type="ORF">PPACK8108_LOCUS21997</name>
</gene>
<dbReference type="AlphaFoldDB" id="A0AAV0BLC2"/>
<dbReference type="PANTHER" id="PTHR10285">
    <property type="entry name" value="URIDINE KINASE"/>
    <property type="match status" value="1"/>
</dbReference>
<dbReference type="GO" id="GO:0005524">
    <property type="term" value="F:ATP binding"/>
    <property type="evidence" value="ECO:0007669"/>
    <property type="project" value="InterPro"/>
</dbReference>
<name>A0AAV0BLC2_PHAPC</name>
<comment type="caution">
    <text evidence="2">The sequence shown here is derived from an EMBL/GenBank/DDBJ whole genome shotgun (WGS) entry which is preliminary data.</text>
</comment>
<organism evidence="2 3">
    <name type="scientific">Phakopsora pachyrhizi</name>
    <name type="common">Asian soybean rust disease fungus</name>
    <dbReference type="NCBI Taxonomy" id="170000"/>
    <lineage>
        <taxon>Eukaryota</taxon>
        <taxon>Fungi</taxon>
        <taxon>Dikarya</taxon>
        <taxon>Basidiomycota</taxon>
        <taxon>Pucciniomycotina</taxon>
        <taxon>Pucciniomycetes</taxon>
        <taxon>Pucciniales</taxon>
        <taxon>Phakopsoraceae</taxon>
        <taxon>Phakopsora</taxon>
    </lineage>
</organism>
<dbReference type="GO" id="GO:0016301">
    <property type="term" value="F:kinase activity"/>
    <property type="evidence" value="ECO:0007669"/>
    <property type="project" value="InterPro"/>
</dbReference>
<dbReference type="Proteomes" id="UP001153365">
    <property type="component" value="Unassembled WGS sequence"/>
</dbReference>
<dbReference type="GO" id="GO:0016787">
    <property type="term" value="F:hydrolase activity"/>
    <property type="evidence" value="ECO:0007669"/>
    <property type="project" value="UniProtKB-KW"/>
</dbReference>
<dbReference type="InterPro" id="IPR027417">
    <property type="entry name" value="P-loop_NTPase"/>
</dbReference>